<feature type="coiled-coil region" evidence="1">
    <location>
        <begin position="19"/>
        <end position="46"/>
    </location>
</feature>
<accession>A0A7K9YQF9</accession>
<dbReference type="PANTHER" id="PTHR12651:SF1">
    <property type="entry name" value="26S PROTEASOME NON-ATPASE REGULATORY SUBUNIT 9"/>
    <property type="match status" value="1"/>
</dbReference>
<dbReference type="GO" id="GO:0070682">
    <property type="term" value="P:proteasome regulatory particle assembly"/>
    <property type="evidence" value="ECO:0007669"/>
    <property type="project" value="InterPro"/>
</dbReference>
<organism evidence="3 4">
    <name type="scientific">Odontophorus gujanensis</name>
    <name type="common">marbled wood quail</name>
    <dbReference type="NCBI Taxonomy" id="886794"/>
    <lineage>
        <taxon>Eukaryota</taxon>
        <taxon>Metazoa</taxon>
        <taxon>Chordata</taxon>
        <taxon>Craniata</taxon>
        <taxon>Vertebrata</taxon>
        <taxon>Euteleostomi</taxon>
        <taxon>Archelosauria</taxon>
        <taxon>Archosauria</taxon>
        <taxon>Dinosauria</taxon>
        <taxon>Saurischia</taxon>
        <taxon>Theropoda</taxon>
        <taxon>Coelurosauria</taxon>
        <taxon>Aves</taxon>
        <taxon>Neognathae</taxon>
        <taxon>Galloanserae</taxon>
        <taxon>Galliformes</taxon>
        <taxon>Odontophoridae</taxon>
        <taxon>Odontophorus</taxon>
    </lineage>
</organism>
<gene>
    <name evidence="3" type="primary">Psmd9_0</name>
    <name evidence="3" type="ORF">ODOGUJ_R14830</name>
</gene>
<protein>
    <submittedName>
        <fullName evidence="3">PSMD9 ATPase</fullName>
    </submittedName>
</protein>
<dbReference type="AlphaFoldDB" id="A0A7K9YQF9"/>
<keyword evidence="1" id="KW-0175">Coiled coil</keyword>
<dbReference type="GO" id="GO:0005634">
    <property type="term" value="C:nucleus"/>
    <property type="evidence" value="ECO:0007669"/>
    <property type="project" value="TreeGrafter"/>
</dbReference>
<comment type="caution">
    <text evidence="3">The sequence shown here is derived from an EMBL/GenBank/DDBJ whole genome shotgun (WGS) entry which is preliminary data.</text>
</comment>
<evidence type="ECO:0000313" key="4">
    <source>
        <dbReference type="Proteomes" id="UP000522663"/>
    </source>
</evidence>
<evidence type="ECO:0000256" key="1">
    <source>
        <dbReference type="SAM" id="Coils"/>
    </source>
</evidence>
<name>A0A7K9YQF9_9GALL</name>
<dbReference type="OrthoDB" id="72325at2759"/>
<dbReference type="Pfam" id="PF18265">
    <property type="entry name" value="Nas2_N"/>
    <property type="match status" value="1"/>
</dbReference>
<dbReference type="InterPro" id="IPR040815">
    <property type="entry name" value="Nas2_N"/>
</dbReference>
<dbReference type="Proteomes" id="UP000522663">
    <property type="component" value="Unassembled WGS sequence"/>
</dbReference>
<feature type="non-terminal residue" evidence="3">
    <location>
        <position position="82"/>
    </location>
</feature>
<proteinExistence type="predicted"/>
<dbReference type="GO" id="GO:0005737">
    <property type="term" value="C:cytoplasm"/>
    <property type="evidence" value="ECO:0007669"/>
    <property type="project" value="TreeGrafter"/>
</dbReference>
<dbReference type="PANTHER" id="PTHR12651">
    <property type="entry name" value="26S PROTEASOME NON-ATPASE REGULATORY SUBUNIT 9"/>
    <property type="match status" value="1"/>
</dbReference>
<dbReference type="EMBL" id="VXAB01008523">
    <property type="protein sequence ID" value="NXJ11340.1"/>
    <property type="molecule type" value="Genomic_DNA"/>
</dbReference>
<feature type="non-terminal residue" evidence="3">
    <location>
        <position position="1"/>
    </location>
</feature>
<keyword evidence="4" id="KW-1185">Reference proteome</keyword>
<dbReference type="InterPro" id="IPR035269">
    <property type="entry name" value="PSMD9"/>
</dbReference>
<evidence type="ECO:0000313" key="3">
    <source>
        <dbReference type="EMBL" id="NXJ11340.1"/>
    </source>
</evidence>
<dbReference type="Gene3D" id="6.10.140.1710">
    <property type="match status" value="1"/>
</dbReference>
<feature type="domain" description="Nas2 N-terminal" evidence="2">
    <location>
        <begin position="27"/>
        <end position="82"/>
    </location>
</feature>
<sequence>PCDAVPPAPRGVAMAGEERAVTVREVQRLVRRKDELEAQIRACYQLLEDQKGVGTDGPLVDAEGFPRADIDLYRVRAARHSI</sequence>
<evidence type="ECO:0000259" key="2">
    <source>
        <dbReference type="Pfam" id="PF18265"/>
    </source>
</evidence>
<reference evidence="3 4" key="1">
    <citation type="submission" date="2019-09" db="EMBL/GenBank/DDBJ databases">
        <title>Bird 10,000 Genomes (B10K) Project - Family phase.</title>
        <authorList>
            <person name="Zhang G."/>
        </authorList>
    </citation>
    <scope>NUCLEOTIDE SEQUENCE [LARGE SCALE GENOMIC DNA]</scope>
    <source>
        <strain evidence="3">B10K-DU-001-53</strain>
        <tissue evidence="3">Muscle</tissue>
    </source>
</reference>